<feature type="compositionally biased region" description="Polar residues" evidence="1">
    <location>
        <begin position="168"/>
        <end position="185"/>
    </location>
</feature>
<feature type="signal peptide" evidence="3">
    <location>
        <begin position="1"/>
        <end position="18"/>
    </location>
</feature>
<dbReference type="Gene3D" id="2.60.120.260">
    <property type="entry name" value="Galactose-binding domain-like"/>
    <property type="match status" value="1"/>
</dbReference>
<feature type="region of interest" description="Disordered" evidence="1">
    <location>
        <begin position="239"/>
        <end position="267"/>
    </location>
</feature>
<keyword evidence="5" id="KW-1185">Reference proteome</keyword>
<keyword evidence="3" id="KW-0732">Signal</keyword>
<evidence type="ECO:0000256" key="2">
    <source>
        <dbReference type="SAM" id="Phobius"/>
    </source>
</evidence>
<evidence type="ECO:0000313" key="5">
    <source>
        <dbReference type="Proteomes" id="UP001221142"/>
    </source>
</evidence>
<proteinExistence type="predicted"/>
<dbReference type="Proteomes" id="UP001221142">
    <property type="component" value="Unassembled WGS sequence"/>
</dbReference>
<feature type="compositionally biased region" description="Basic and acidic residues" evidence="1">
    <location>
        <begin position="250"/>
        <end position="260"/>
    </location>
</feature>
<organism evidence="4 5">
    <name type="scientific">Roridomyces roridus</name>
    <dbReference type="NCBI Taxonomy" id="1738132"/>
    <lineage>
        <taxon>Eukaryota</taxon>
        <taxon>Fungi</taxon>
        <taxon>Dikarya</taxon>
        <taxon>Basidiomycota</taxon>
        <taxon>Agaricomycotina</taxon>
        <taxon>Agaricomycetes</taxon>
        <taxon>Agaricomycetidae</taxon>
        <taxon>Agaricales</taxon>
        <taxon>Marasmiineae</taxon>
        <taxon>Mycenaceae</taxon>
        <taxon>Roridomyces</taxon>
    </lineage>
</organism>
<evidence type="ECO:0008006" key="6">
    <source>
        <dbReference type="Google" id="ProtNLM"/>
    </source>
</evidence>
<gene>
    <name evidence="4" type="ORF">FB45DRAFT_862495</name>
</gene>
<evidence type="ECO:0000256" key="1">
    <source>
        <dbReference type="SAM" id="MobiDB-lite"/>
    </source>
</evidence>
<accession>A0AAD7C7I2</accession>
<sequence length="267" mass="28181">MAVRWAVLFSFFWASVLASTPVNTTITAFDSSVNYKNATVFFNCPDSGSTSTSQCTATLEGQFQISFQGFTILLFLVPTGQCSFLIDGEPTEVVESTDGNSLTFSITNLADAAHTLDVTPGGNPATFLKAIVTICSIRRSGADPVASVDSTTAPASTFRSILFTPNSTPVSKTSQSLFPESTTASLADGAETSVPSSTPTRQSAGKIAAAAVIGTLLFLCTMSGVVVFFRRRRKKAQVARLDPYPAEQAEPGREKTRSRSDGTNAGI</sequence>
<evidence type="ECO:0000256" key="3">
    <source>
        <dbReference type="SAM" id="SignalP"/>
    </source>
</evidence>
<feature type="chain" id="PRO_5042277529" description="Mid2 domain-containing protein" evidence="3">
    <location>
        <begin position="19"/>
        <end position="267"/>
    </location>
</feature>
<dbReference type="AlphaFoldDB" id="A0AAD7C7I2"/>
<feature type="region of interest" description="Disordered" evidence="1">
    <location>
        <begin position="168"/>
        <end position="201"/>
    </location>
</feature>
<evidence type="ECO:0000313" key="4">
    <source>
        <dbReference type="EMBL" id="KAJ7641259.1"/>
    </source>
</evidence>
<keyword evidence="2" id="KW-0472">Membrane</keyword>
<keyword evidence="2" id="KW-1133">Transmembrane helix</keyword>
<name>A0AAD7C7I2_9AGAR</name>
<protein>
    <recommendedName>
        <fullName evidence="6">Mid2 domain-containing protein</fullName>
    </recommendedName>
</protein>
<feature type="transmembrane region" description="Helical" evidence="2">
    <location>
        <begin position="207"/>
        <end position="229"/>
    </location>
</feature>
<dbReference type="EMBL" id="JARKIF010000004">
    <property type="protein sequence ID" value="KAJ7641259.1"/>
    <property type="molecule type" value="Genomic_DNA"/>
</dbReference>
<reference evidence="4" key="1">
    <citation type="submission" date="2023-03" db="EMBL/GenBank/DDBJ databases">
        <title>Massive genome expansion in bonnet fungi (Mycena s.s.) driven by repeated elements and novel gene families across ecological guilds.</title>
        <authorList>
            <consortium name="Lawrence Berkeley National Laboratory"/>
            <person name="Harder C.B."/>
            <person name="Miyauchi S."/>
            <person name="Viragh M."/>
            <person name="Kuo A."/>
            <person name="Thoen E."/>
            <person name="Andreopoulos B."/>
            <person name="Lu D."/>
            <person name="Skrede I."/>
            <person name="Drula E."/>
            <person name="Henrissat B."/>
            <person name="Morin E."/>
            <person name="Kohler A."/>
            <person name="Barry K."/>
            <person name="LaButti K."/>
            <person name="Morin E."/>
            <person name="Salamov A."/>
            <person name="Lipzen A."/>
            <person name="Mereny Z."/>
            <person name="Hegedus B."/>
            <person name="Baldrian P."/>
            <person name="Stursova M."/>
            <person name="Weitz H."/>
            <person name="Taylor A."/>
            <person name="Grigoriev I.V."/>
            <person name="Nagy L.G."/>
            <person name="Martin F."/>
            <person name="Kauserud H."/>
        </authorList>
    </citation>
    <scope>NUCLEOTIDE SEQUENCE</scope>
    <source>
        <strain evidence="4">9284</strain>
    </source>
</reference>
<dbReference type="CDD" id="cd12087">
    <property type="entry name" value="TM_EGFR-like"/>
    <property type="match status" value="1"/>
</dbReference>
<comment type="caution">
    <text evidence="4">The sequence shown here is derived from an EMBL/GenBank/DDBJ whole genome shotgun (WGS) entry which is preliminary data.</text>
</comment>
<keyword evidence="2" id="KW-0812">Transmembrane</keyword>